<sequence>MSGDETEAGRVGSGHWGGHPSANGASTFEMDERVEVMMDLYRTLREEISQSIDFQNQIILGGAVVVGIVYGLQFSGVLPALSDGDPLVTQLIVASIPPIVIVSTSLWLTEQSRMMRAGDFLSFLESKINRELEGPYLTWELWLRTGNTPAVHQTHRRAQLLGYLGFFLVLGALGLWLYVREVVGTTLLGLVTLQGYDPLTPAFVYLLANVLMFAMLVRWSVGIVAHEVPDGDDRPALARALDAVRGRDPEFAPDPDSLADLEGDFRDREPSYGVYREWEAAYEDRVETIVAETDPDRRDAD</sequence>
<protein>
    <submittedName>
        <fullName evidence="3">Uncharacterized protein</fullName>
    </submittedName>
</protein>
<name>A0A9E7R4F3_9EURY</name>
<keyword evidence="2" id="KW-0472">Membrane</keyword>
<feature type="transmembrane region" description="Helical" evidence="2">
    <location>
        <begin position="199"/>
        <end position="217"/>
    </location>
</feature>
<dbReference type="RefSeq" id="WP_260594704.1">
    <property type="nucleotide sequence ID" value="NZ_CP104003.1"/>
</dbReference>
<feature type="transmembrane region" description="Helical" evidence="2">
    <location>
        <begin position="58"/>
        <end position="81"/>
    </location>
</feature>
<reference evidence="3" key="1">
    <citation type="submission" date="2022-09" db="EMBL/GenBank/DDBJ databases">
        <title>Diverse halophilic archaea isolated from saline environments.</title>
        <authorList>
            <person name="Cui H.-L."/>
        </authorList>
    </citation>
    <scope>NUCLEOTIDE SEQUENCE</scope>
    <source>
        <strain evidence="3">ZS-35-S2</strain>
    </source>
</reference>
<evidence type="ECO:0000256" key="1">
    <source>
        <dbReference type="SAM" id="MobiDB-lite"/>
    </source>
</evidence>
<dbReference type="KEGG" id="ssai:N0B31_04790"/>
<keyword evidence="4" id="KW-1185">Reference proteome</keyword>
<keyword evidence="2" id="KW-1133">Transmembrane helix</keyword>
<gene>
    <name evidence="3" type="ORF">N0B31_04790</name>
</gene>
<feature type="region of interest" description="Disordered" evidence="1">
    <location>
        <begin position="1"/>
        <end position="25"/>
    </location>
</feature>
<evidence type="ECO:0000256" key="2">
    <source>
        <dbReference type="SAM" id="Phobius"/>
    </source>
</evidence>
<feature type="transmembrane region" description="Helical" evidence="2">
    <location>
        <begin position="87"/>
        <end position="108"/>
    </location>
</feature>
<dbReference type="AlphaFoldDB" id="A0A9E7R4F3"/>
<feature type="transmembrane region" description="Helical" evidence="2">
    <location>
        <begin position="160"/>
        <end position="179"/>
    </location>
</feature>
<dbReference type="EMBL" id="CP104003">
    <property type="protein sequence ID" value="UWM55604.1"/>
    <property type="molecule type" value="Genomic_DNA"/>
</dbReference>
<evidence type="ECO:0000313" key="3">
    <source>
        <dbReference type="EMBL" id="UWM55604.1"/>
    </source>
</evidence>
<keyword evidence="2" id="KW-0812">Transmembrane</keyword>
<organism evidence="3 4">
    <name type="scientific">Salinirubellus salinus</name>
    <dbReference type="NCBI Taxonomy" id="1364945"/>
    <lineage>
        <taxon>Archaea</taxon>
        <taxon>Methanobacteriati</taxon>
        <taxon>Methanobacteriota</taxon>
        <taxon>Stenosarchaea group</taxon>
        <taxon>Halobacteria</taxon>
        <taxon>Halobacteriales</taxon>
        <taxon>Natronomonadaceae</taxon>
        <taxon>Salinirubellus</taxon>
    </lineage>
</organism>
<proteinExistence type="predicted"/>
<accession>A0A9E7R4F3</accession>
<evidence type="ECO:0000313" key="4">
    <source>
        <dbReference type="Proteomes" id="UP001057580"/>
    </source>
</evidence>
<dbReference type="GeneID" id="74941714"/>
<dbReference type="Proteomes" id="UP001057580">
    <property type="component" value="Chromosome"/>
</dbReference>